<organism evidence="1 2">
    <name type="scientific">Eggerthella phage PMBT5</name>
    <dbReference type="NCBI Taxonomy" id="2283015"/>
    <lineage>
        <taxon>Viruses</taxon>
        <taxon>Duplodnaviria</taxon>
        <taxon>Heunggongvirae</taxon>
        <taxon>Uroviricota</taxon>
        <taxon>Caudoviricetes</taxon>
        <taxon>Lentavirus</taxon>
        <taxon>Lentavirus PMBT5</taxon>
    </lineage>
</organism>
<dbReference type="EMBL" id="MH626557">
    <property type="protein sequence ID" value="AXH71798.1"/>
    <property type="molecule type" value="Genomic_DNA"/>
</dbReference>
<keyword evidence="2" id="KW-1185">Reference proteome</keyword>
<evidence type="ECO:0000313" key="1">
    <source>
        <dbReference type="EMBL" id="AXH71798.1"/>
    </source>
</evidence>
<name>A0A345MKD5_9CAUD</name>
<gene>
    <name evidence="1" type="ORF">HOT76_gp21</name>
</gene>
<proteinExistence type="predicted"/>
<accession>A0A345MKD5</accession>
<evidence type="ECO:0000313" key="2">
    <source>
        <dbReference type="Proteomes" id="UP000258104"/>
    </source>
</evidence>
<sequence>MAELTRNLWGVAIDSTKGAEDDVYTWVPVDKSTTYELGFNAQTDTKGFISDKNDSTVVKSYQVAMDQEITLDNDNPLYKFMRAYAMSMPVGADAECPVLVVQPDDTTGKPTIGYVWPKAMITPTAINSVDGILTFNIAFNGDPIEGTVAGWGTGTVTFTKTVAGGSEE</sequence>
<dbReference type="Proteomes" id="UP000258104">
    <property type="component" value="Segment"/>
</dbReference>
<protein>
    <submittedName>
        <fullName evidence="1">Major tail protein</fullName>
    </submittedName>
</protein>
<dbReference type="GeneID" id="54998178"/>
<reference evidence="2" key="1">
    <citation type="submission" date="2018-07" db="EMBL/GenBank/DDBJ databases">
        <title>Complete genome of the first Eggerthella lenta phage.</title>
        <authorList>
            <person name="Koberg S."/>
            <person name="Brinks E."/>
        </authorList>
    </citation>
    <scope>NUCLEOTIDE SEQUENCE [LARGE SCALE GENOMIC DNA]</scope>
</reference>
<dbReference type="KEGG" id="vg:54998178"/>
<dbReference type="RefSeq" id="YP_009807300.1">
    <property type="nucleotide sequence ID" value="NC_048022.1"/>
</dbReference>